<feature type="region of interest" description="Disordered" evidence="1">
    <location>
        <begin position="623"/>
        <end position="651"/>
    </location>
</feature>
<name>A0A7S8HCC8_9HYPH</name>
<protein>
    <submittedName>
        <fullName evidence="2">Uncharacterized protein</fullName>
    </submittedName>
</protein>
<evidence type="ECO:0000313" key="2">
    <source>
        <dbReference type="EMBL" id="QPC43485.1"/>
    </source>
</evidence>
<dbReference type="AlphaFoldDB" id="A0A7S8HCC8"/>
<keyword evidence="3" id="KW-1185">Reference proteome</keyword>
<dbReference type="KEGG" id="kmn:HW532_12740"/>
<dbReference type="EMBL" id="CP058214">
    <property type="protein sequence ID" value="QPC43485.1"/>
    <property type="molecule type" value="Genomic_DNA"/>
</dbReference>
<evidence type="ECO:0000256" key="1">
    <source>
        <dbReference type="SAM" id="MobiDB-lite"/>
    </source>
</evidence>
<dbReference type="RefSeq" id="WP_213160849.1">
    <property type="nucleotide sequence ID" value="NZ_CP058214.1"/>
</dbReference>
<feature type="region of interest" description="Disordered" evidence="1">
    <location>
        <begin position="677"/>
        <end position="720"/>
    </location>
</feature>
<dbReference type="Proteomes" id="UP000593594">
    <property type="component" value="Chromosome"/>
</dbReference>
<evidence type="ECO:0000313" key="3">
    <source>
        <dbReference type="Proteomes" id="UP000593594"/>
    </source>
</evidence>
<sequence length="1004" mass="105232">MNEAVEFIEIDVPICALLYGATNAAGTCPAILGTSSLTKCFNTRATCPVIESYTPEPVTIRFALDNGNLPDDIPAIPSIQSIDFTPGVVSLGEDLGERATLVVRCRDHRWSDSGPGFDKYADERARDPYWNGTFWPRFRARHPSLRGQPIRRIQGLKGQSLAEMVTRHYVIDSTSGPQADGSYTITATDPIALANGDRAQAPLLSEGFLLAAIAEADTTATLSPVGIGATYPEEGWVVISGNEVCRYTRSGDVLTLTRGQKGTAAQEHGEGDRVQLGIEFKPQSPALIIAYLFLNYVPGFNPDWINIEEWAQETTSFLGTPYSGFVAEPTDVIQLIVELIEQAALIVWWDDIAQKLRLRVLREVSTNADRWTEDNTLADTLRTQDQPGKRVSQVWTYYIQLDPTKPLDEINNYAQTQKDEDDNSEATYGSPAIKKIFSRWIPAGGRPIAQRLNEIILSRYKAPPRRFNFAVQRHFGIDHVDLGRGYQLGSRVFQDAGGGNELVPIQTTRVDPQADRFEVEAEEMLSEPPPDVEPGTIVIDFDTLNIDLRELHDSIWGPPVDNGDGYTVNITIEEGVTVGGTVDAPPDWETVSGRRQPLAGTGLPGFDVGDWSDVPFVTRNLINRGHIQGPGGQGGKSDSDGDTNKARGYPGGEAIRTNYPLYVDNLLGRIMSGAGGGAGVAGATSSPRGGGGGAGTEGGLGGVGGDGGPDGPAGTALAGGGASFGGGAGGGPGRNGQDWSFTSIGTAVGGASGFALNGASLIAFATDGVASDNDGAVAGAKTRQSCASVNVASDMPDVKVSAAIEYDGLEREFGENLLRAGLLAARFDGATVSLVDSGADGANSTAYSFAGRALGAADASRKGDLCIIANADTVGRTIAAASVNGQAVADLSTQLTVDDGEGGCLVVAILSVELPSADTTGDISVTFSGGMTDCGFQLYRRVGSGTLAAVETITASAVNPLATRLSDVTAGDAIIAVAGATTSSGSDITGVNWTEGLILGQRTA</sequence>
<feature type="compositionally biased region" description="Gly residues" evidence="1">
    <location>
        <begin position="688"/>
        <end position="720"/>
    </location>
</feature>
<organism evidence="2 3">
    <name type="scientific">Kaustia mangrovi</name>
    <dbReference type="NCBI Taxonomy" id="2593653"/>
    <lineage>
        <taxon>Bacteria</taxon>
        <taxon>Pseudomonadati</taxon>
        <taxon>Pseudomonadota</taxon>
        <taxon>Alphaproteobacteria</taxon>
        <taxon>Hyphomicrobiales</taxon>
        <taxon>Parvibaculaceae</taxon>
        <taxon>Kaustia</taxon>
    </lineage>
</organism>
<reference evidence="2 3" key="1">
    <citation type="submission" date="2020-06" db="EMBL/GenBank/DDBJ databases">
        <title>Genome sequence of 2 isolates from Red Sea Mangroves.</title>
        <authorList>
            <person name="Sefrji F."/>
            <person name="Michoud G."/>
            <person name="Merlino G."/>
            <person name="Daffonchio D."/>
        </authorList>
    </citation>
    <scope>NUCLEOTIDE SEQUENCE [LARGE SCALE GENOMIC DNA]</scope>
    <source>
        <strain evidence="2 3">R1DC25</strain>
    </source>
</reference>
<accession>A0A7S8HCC8</accession>
<proteinExistence type="predicted"/>
<gene>
    <name evidence="2" type="ORF">HW532_12740</name>
</gene>